<proteinExistence type="predicted"/>
<dbReference type="AlphaFoldDB" id="A0A3N4HWB2"/>
<reference evidence="2 3" key="1">
    <citation type="journal article" date="2018" name="Nat. Ecol. Evol.">
        <title>Pezizomycetes genomes reveal the molecular basis of ectomycorrhizal truffle lifestyle.</title>
        <authorList>
            <person name="Murat C."/>
            <person name="Payen T."/>
            <person name="Noel B."/>
            <person name="Kuo A."/>
            <person name="Morin E."/>
            <person name="Chen J."/>
            <person name="Kohler A."/>
            <person name="Krizsan K."/>
            <person name="Balestrini R."/>
            <person name="Da Silva C."/>
            <person name="Montanini B."/>
            <person name="Hainaut M."/>
            <person name="Levati E."/>
            <person name="Barry K.W."/>
            <person name="Belfiori B."/>
            <person name="Cichocki N."/>
            <person name="Clum A."/>
            <person name="Dockter R.B."/>
            <person name="Fauchery L."/>
            <person name="Guy J."/>
            <person name="Iotti M."/>
            <person name="Le Tacon F."/>
            <person name="Lindquist E.A."/>
            <person name="Lipzen A."/>
            <person name="Malagnac F."/>
            <person name="Mello A."/>
            <person name="Molinier V."/>
            <person name="Miyauchi S."/>
            <person name="Poulain J."/>
            <person name="Riccioni C."/>
            <person name="Rubini A."/>
            <person name="Sitrit Y."/>
            <person name="Splivallo R."/>
            <person name="Traeger S."/>
            <person name="Wang M."/>
            <person name="Zifcakova L."/>
            <person name="Wipf D."/>
            <person name="Zambonelli A."/>
            <person name="Paolocci F."/>
            <person name="Nowrousian M."/>
            <person name="Ottonello S."/>
            <person name="Baldrian P."/>
            <person name="Spatafora J.W."/>
            <person name="Henrissat B."/>
            <person name="Nagy L.G."/>
            <person name="Aury J.M."/>
            <person name="Wincker P."/>
            <person name="Grigoriev I.V."/>
            <person name="Bonfante P."/>
            <person name="Martin F.M."/>
        </authorList>
    </citation>
    <scope>NUCLEOTIDE SEQUENCE [LARGE SCALE GENOMIC DNA]</scope>
    <source>
        <strain evidence="2 3">RN42</strain>
    </source>
</reference>
<dbReference type="EMBL" id="ML119715">
    <property type="protein sequence ID" value="RPA78132.1"/>
    <property type="molecule type" value="Genomic_DNA"/>
</dbReference>
<accession>A0A3N4HWB2</accession>
<dbReference type="Proteomes" id="UP000275078">
    <property type="component" value="Unassembled WGS sequence"/>
</dbReference>
<protein>
    <submittedName>
        <fullName evidence="2">Uncharacterized protein</fullName>
    </submittedName>
</protein>
<feature type="compositionally biased region" description="Low complexity" evidence="1">
    <location>
        <begin position="62"/>
        <end position="77"/>
    </location>
</feature>
<organism evidence="2 3">
    <name type="scientific">Ascobolus immersus RN42</name>
    <dbReference type="NCBI Taxonomy" id="1160509"/>
    <lineage>
        <taxon>Eukaryota</taxon>
        <taxon>Fungi</taxon>
        <taxon>Dikarya</taxon>
        <taxon>Ascomycota</taxon>
        <taxon>Pezizomycotina</taxon>
        <taxon>Pezizomycetes</taxon>
        <taxon>Pezizales</taxon>
        <taxon>Ascobolaceae</taxon>
        <taxon>Ascobolus</taxon>
    </lineage>
</organism>
<evidence type="ECO:0000256" key="1">
    <source>
        <dbReference type="SAM" id="MobiDB-lite"/>
    </source>
</evidence>
<evidence type="ECO:0000313" key="3">
    <source>
        <dbReference type="Proteomes" id="UP000275078"/>
    </source>
</evidence>
<feature type="region of interest" description="Disordered" evidence="1">
    <location>
        <begin position="1"/>
        <end position="78"/>
    </location>
</feature>
<gene>
    <name evidence="2" type="ORF">BJ508DRAFT_349793</name>
</gene>
<evidence type="ECO:0000313" key="2">
    <source>
        <dbReference type="EMBL" id="RPA78132.1"/>
    </source>
</evidence>
<sequence length="239" mass="26661">MDITLTSRGKSPVSDAPEQEDQASLQAYASTVSASDAAIPTSTSQAPKVGASETATGTAMLESSVAAEPVESSSGSATFKPTDEYIEKMDLFRKHYEAIKAEALQSNADAEEAASWRIPPQPKCNIGLTRIKKLKDPETLERERKERHELHKQYEENRRILKLGLTDEQMVDFYDALLCTEKGIGCQCLLHCGIEQNKRRYLDLLLEANIPLVSDMSAAEQVQKMFLRHFMRTLKKLNP</sequence>
<feature type="compositionally biased region" description="Polar residues" evidence="1">
    <location>
        <begin position="22"/>
        <end position="46"/>
    </location>
</feature>
<keyword evidence="3" id="KW-1185">Reference proteome</keyword>
<name>A0A3N4HWB2_ASCIM</name>